<dbReference type="PROSITE" id="PS51257">
    <property type="entry name" value="PROKAR_LIPOPROTEIN"/>
    <property type="match status" value="1"/>
</dbReference>
<evidence type="ECO:0000313" key="2">
    <source>
        <dbReference type="EMBL" id="KAF1727258.1"/>
    </source>
</evidence>
<dbReference type="PROSITE" id="PS51318">
    <property type="entry name" value="TAT"/>
    <property type="match status" value="1"/>
</dbReference>
<feature type="signal peptide" evidence="1">
    <location>
        <begin position="1"/>
        <end position="25"/>
    </location>
</feature>
<name>A0ABQ6ZLQ0_9GAMM</name>
<protein>
    <recommendedName>
        <fullName evidence="4">DUF5666 domain-containing protein</fullName>
    </recommendedName>
</protein>
<dbReference type="Proteomes" id="UP000781710">
    <property type="component" value="Unassembled WGS sequence"/>
</dbReference>
<dbReference type="InterPro" id="IPR006311">
    <property type="entry name" value="TAT_signal"/>
</dbReference>
<keyword evidence="1" id="KW-0732">Signal</keyword>
<dbReference type="RefSeq" id="WP_162335868.1">
    <property type="nucleotide sequence ID" value="NZ_JBHSRQ010000007.1"/>
</dbReference>
<evidence type="ECO:0000313" key="3">
    <source>
        <dbReference type="Proteomes" id="UP000781710"/>
    </source>
</evidence>
<feature type="chain" id="PRO_5046459553" description="DUF5666 domain-containing protein" evidence="1">
    <location>
        <begin position="26"/>
        <end position="127"/>
    </location>
</feature>
<keyword evidence="3" id="KW-1185">Reference proteome</keyword>
<gene>
    <name evidence="2" type="ORF">CSC78_00070</name>
</gene>
<evidence type="ECO:0008006" key="4">
    <source>
        <dbReference type="Google" id="ProtNLM"/>
    </source>
</evidence>
<accession>A0ABQ6ZLQ0</accession>
<sequence>MILRHRTSLLAGLAAASMTLLGACATTPAAPASATLAAGQQATVDGTIVSVDTTPWTYDGSAIIRIAAANGQVDVHLPARWNLCKAPPPDDVQSLKAGDRVQATGTVTDDGALVVCEGTQHGLRRTP</sequence>
<evidence type="ECO:0000256" key="1">
    <source>
        <dbReference type="SAM" id="SignalP"/>
    </source>
</evidence>
<dbReference type="EMBL" id="PDWW01000001">
    <property type="protein sequence ID" value="KAF1727258.1"/>
    <property type="molecule type" value="Genomic_DNA"/>
</dbReference>
<comment type="caution">
    <text evidence="2">The sequence shown here is derived from an EMBL/GenBank/DDBJ whole genome shotgun (WGS) entry which is preliminary data.</text>
</comment>
<reference evidence="2 3" key="1">
    <citation type="submission" date="2017-10" db="EMBL/GenBank/DDBJ databases">
        <title>Whole genome sequencing of members of genus Pseudoxanthomonas.</title>
        <authorList>
            <person name="Kumar S."/>
            <person name="Bansal K."/>
            <person name="Kaur A."/>
            <person name="Patil P."/>
            <person name="Sharma S."/>
            <person name="Patil P.B."/>
        </authorList>
    </citation>
    <scope>NUCLEOTIDE SEQUENCE [LARGE SCALE GENOMIC DNA]</scope>
    <source>
        <strain evidence="2 3">DSM 17109</strain>
    </source>
</reference>
<organism evidence="2 3">
    <name type="scientific">Pseudoxanthomonas japonensis</name>
    <dbReference type="NCBI Taxonomy" id="69284"/>
    <lineage>
        <taxon>Bacteria</taxon>
        <taxon>Pseudomonadati</taxon>
        <taxon>Pseudomonadota</taxon>
        <taxon>Gammaproteobacteria</taxon>
        <taxon>Lysobacterales</taxon>
        <taxon>Lysobacteraceae</taxon>
        <taxon>Pseudoxanthomonas</taxon>
    </lineage>
</organism>
<proteinExistence type="predicted"/>